<proteinExistence type="inferred from homology"/>
<keyword evidence="11" id="KW-0443">Lipid metabolism</keyword>
<dbReference type="PANTHER" id="PTHR30272">
    <property type="entry name" value="3-HYDROXYACYL-[ACYL-CARRIER-PROTEIN] DEHYDRATASE"/>
    <property type="match status" value="1"/>
</dbReference>
<organism evidence="18">
    <name type="scientific">marine metagenome</name>
    <dbReference type="NCBI Taxonomy" id="408172"/>
    <lineage>
        <taxon>unclassified sequences</taxon>
        <taxon>metagenomes</taxon>
        <taxon>ecological metagenomes</taxon>
    </lineage>
</organism>
<dbReference type="GO" id="GO:0019171">
    <property type="term" value="F:(3R)-hydroxyacyl-[acyl-carrier-protein] dehydratase activity"/>
    <property type="evidence" value="ECO:0007669"/>
    <property type="project" value="UniProtKB-EC"/>
</dbReference>
<dbReference type="PANTHER" id="PTHR30272:SF8">
    <property type="entry name" value="3-HYDROXYDECANOYL-[ACYL-CARRIER-PROTEIN] DEHYDRATASE"/>
    <property type="match status" value="1"/>
</dbReference>
<evidence type="ECO:0000256" key="16">
    <source>
        <dbReference type="ARBA" id="ARBA00032302"/>
    </source>
</evidence>
<gene>
    <name evidence="18" type="ORF">METZ01_LOCUS154019</name>
</gene>
<dbReference type="EMBL" id="UINC01025494">
    <property type="protein sequence ID" value="SVB01165.1"/>
    <property type="molecule type" value="Genomic_DNA"/>
</dbReference>
<dbReference type="InterPro" id="IPR013114">
    <property type="entry name" value="FabA_FabZ"/>
</dbReference>
<dbReference type="GO" id="GO:0005737">
    <property type="term" value="C:cytoplasm"/>
    <property type="evidence" value="ECO:0007669"/>
    <property type="project" value="UniProtKB-SubCell"/>
</dbReference>
<dbReference type="UniPathway" id="UPA00094"/>
<accession>A0A382AHV2</accession>
<evidence type="ECO:0000256" key="5">
    <source>
        <dbReference type="ARBA" id="ARBA00011738"/>
    </source>
</evidence>
<dbReference type="GO" id="GO:0006633">
    <property type="term" value="P:fatty acid biosynthetic process"/>
    <property type="evidence" value="ECO:0007669"/>
    <property type="project" value="UniProtKB-UniPathway"/>
</dbReference>
<dbReference type="Gene3D" id="3.10.129.10">
    <property type="entry name" value="Hotdog Thioesterase"/>
    <property type="match status" value="1"/>
</dbReference>
<reference evidence="18" key="1">
    <citation type="submission" date="2018-05" db="EMBL/GenBank/DDBJ databases">
        <authorList>
            <person name="Lanie J.A."/>
            <person name="Ng W.-L."/>
            <person name="Kazmierczak K.M."/>
            <person name="Andrzejewski T.M."/>
            <person name="Davidsen T.M."/>
            <person name="Wayne K.J."/>
            <person name="Tettelin H."/>
            <person name="Glass J.I."/>
            <person name="Rusch D."/>
            <person name="Podicherti R."/>
            <person name="Tsui H.-C.T."/>
            <person name="Winkler M.E."/>
        </authorList>
    </citation>
    <scope>NUCLEOTIDE SEQUENCE</scope>
</reference>
<comment type="pathway">
    <text evidence="3">Lipid metabolism; fatty acid biosynthesis.</text>
</comment>
<dbReference type="EC" id="5.3.3.14" evidence="6"/>
<evidence type="ECO:0000256" key="13">
    <source>
        <dbReference type="ARBA" id="ARBA00023235"/>
    </source>
</evidence>
<evidence type="ECO:0000256" key="17">
    <source>
        <dbReference type="ARBA" id="ARBA00032821"/>
    </source>
</evidence>
<dbReference type="GO" id="GO:0034017">
    <property type="term" value="F:trans-2-decenoyl-acyl-carrier-protein isomerase activity"/>
    <property type="evidence" value="ECO:0007669"/>
    <property type="project" value="UniProtKB-EC"/>
</dbReference>
<evidence type="ECO:0000256" key="8">
    <source>
        <dbReference type="ARBA" id="ARBA00022490"/>
    </source>
</evidence>
<evidence type="ECO:0000256" key="11">
    <source>
        <dbReference type="ARBA" id="ARBA00023098"/>
    </source>
</evidence>
<dbReference type="SUPFAM" id="SSF54637">
    <property type="entry name" value="Thioesterase/thiol ester dehydrase-isomerase"/>
    <property type="match status" value="1"/>
</dbReference>
<dbReference type="NCBIfam" id="TIGR01749">
    <property type="entry name" value="fabA"/>
    <property type="match status" value="1"/>
</dbReference>
<name>A0A382AHV2_9ZZZZ</name>
<evidence type="ECO:0000256" key="4">
    <source>
        <dbReference type="ARBA" id="ARBA00006714"/>
    </source>
</evidence>
<dbReference type="InterPro" id="IPR029069">
    <property type="entry name" value="HotDog_dom_sf"/>
</dbReference>
<evidence type="ECO:0000256" key="15">
    <source>
        <dbReference type="ARBA" id="ARBA00031656"/>
    </source>
</evidence>
<keyword evidence="10" id="KW-0276">Fatty acid metabolism</keyword>
<evidence type="ECO:0000256" key="14">
    <source>
        <dbReference type="ARBA" id="ARBA00023239"/>
    </source>
</evidence>
<keyword evidence="9" id="KW-0444">Lipid biosynthesis</keyword>
<dbReference type="NCBIfam" id="NF003509">
    <property type="entry name" value="PRK05174.1"/>
    <property type="match status" value="1"/>
</dbReference>
<evidence type="ECO:0000256" key="9">
    <source>
        <dbReference type="ARBA" id="ARBA00022516"/>
    </source>
</evidence>
<comment type="similarity">
    <text evidence="4">Belongs to the thioester dehydratase family. FabA subfamily.</text>
</comment>
<keyword evidence="13" id="KW-0413">Isomerase</keyword>
<keyword evidence="14" id="KW-0456">Lyase</keyword>
<evidence type="ECO:0000256" key="1">
    <source>
        <dbReference type="ARBA" id="ARBA00001055"/>
    </source>
</evidence>
<comment type="catalytic activity">
    <reaction evidence="1">
        <text>a (3R)-hydroxyacyl-[ACP] = a (2E)-enoyl-[ACP] + H2O</text>
        <dbReference type="Rhea" id="RHEA:13097"/>
        <dbReference type="Rhea" id="RHEA-COMP:9925"/>
        <dbReference type="Rhea" id="RHEA-COMP:9945"/>
        <dbReference type="ChEBI" id="CHEBI:15377"/>
        <dbReference type="ChEBI" id="CHEBI:78784"/>
        <dbReference type="ChEBI" id="CHEBI:78827"/>
        <dbReference type="EC" id="4.2.1.59"/>
    </reaction>
</comment>
<keyword evidence="12" id="KW-0275">Fatty acid biosynthesis</keyword>
<evidence type="ECO:0000256" key="3">
    <source>
        <dbReference type="ARBA" id="ARBA00005194"/>
    </source>
</evidence>
<evidence type="ECO:0000256" key="10">
    <source>
        <dbReference type="ARBA" id="ARBA00022832"/>
    </source>
</evidence>
<evidence type="ECO:0000256" key="6">
    <source>
        <dbReference type="ARBA" id="ARBA00012677"/>
    </source>
</evidence>
<comment type="subcellular location">
    <subcellularLocation>
        <location evidence="2">Cytoplasm</location>
    </subcellularLocation>
</comment>
<keyword evidence="8" id="KW-0963">Cytoplasm</keyword>
<evidence type="ECO:0000256" key="2">
    <source>
        <dbReference type="ARBA" id="ARBA00004496"/>
    </source>
</evidence>
<evidence type="ECO:0000313" key="18">
    <source>
        <dbReference type="EMBL" id="SVB01165.1"/>
    </source>
</evidence>
<evidence type="ECO:0000256" key="7">
    <source>
        <dbReference type="ARBA" id="ARBA00017810"/>
    </source>
</evidence>
<protein>
    <recommendedName>
        <fullName evidence="7">3-hydroxydecanoyl-[acyl-carrier-protein] dehydratase</fullName>
        <ecNumber evidence="6">5.3.3.14</ecNumber>
    </recommendedName>
    <alternativeName>
        <fullName evidence="16">3-hydroxyacyl-[acyl-carrier-protein] dehydratase FabA</fullName>
    </alternativeName>
    <alternativeName>
        <fullName evidence="17">Beta-hydroxydecanoyl thioester dehydrase</fullName>
    </alternativeName>
    <alternativeName>
        <fullName evidence="15">Trans-2-decenoyl-[acyl-carrier-protein] isomerase</fullName>
    </alternativeName>
</protein>
<dbReference type="AlphaFoldDB" id="A0A382AHV2"/>
<dbReference type="InterPro" id="IPR010083">
    <property type="entry name" value="FabA"/>
</dbReference>
<evidence type="ECO:0000256" key="12">
    <source>
        <dbReference type="ARBA" id="ARBA00023160"/>
    </source>
</evidence>
<sequence>MNRRSSYSKEELMGAATGVMFGKENGKLPQPPMLMVDRITHISEEGGNFDRGEIIAELDIDPELWFFKCHFMNDPVMPGCLGLDGLWQLLGFFLSWNGGRGRGRALGVKELKFKGQVRPYHDSISYHIDVRKFVSRSMFMVWGNAVVKANNKEIYFAKDLQVGLFNNLIWDTGMDPDLDPF</sequence>
<comment type="subunit">
    <text evidence="5">Homodimer.</text>
</comment>
<dbReference type="Pfam" id="PF07977">
    <property type="entry name" value="FabA"/>
    <property type="match status" value="1"/>
</dbReference>